<reference evidence="9 10" key="1">
    <citation type="submission" date="2019-08" db="EMBL/GenBank/DDBJ databases">
        <title>In-depth cultivation of the pig gut microbiome towards novel bacterial diversity and tailored functional studies.</title>
        <authorList>
            <person name="Wylensek D."/>
            <person name="Hitch T.C.A."/>
            <person name="Clavel T."/>
        </authorList>
    </citation>
    <scope>NUCLEOTIDE SEQUENCE [LARGE SCALE GENOMIC DNA]</scope>
    <source>
        <strain evidence="9 10">RF-GAM-744-WT-7</strain>
    </source>
</reference>
<evidence type="ECO:0000259" key="7">
    <source>
        <dbReference type="Pfam" id="PF06429"/>
    </source>
</evidence>
<keyword evidence="9" id="KW-0966">Cell projection</keyword>
<dbReference type="GO" id="GO:0044780">
    <property type="term" value="P:bacterial-type flagellum assembly"/>
    <property type="evidence" value="ECO:0007669"/>
    <property type="project" value="InterPro"/>
</dbReference>
<dbReference type="PRINTS" id="PR01005">
    <property type="entry name" value="FLGHOOKAP1"/>
</dbReference>
<name>A0A7K0K3J2_9ACTO</name>
<dbReference type="InterPro" id="IPR010930">
    <property type="entry name" value="Flg_bb/hook_C_dom"/>
</dbReference>
<dbReference type="GO" id="GO:0005198">
    <property type="term" value="F:structural molecule activity"/>
    <property type="evidence" value="ECO:0007669"/>
    <property type="project" value="InterPro"/>
</dbReference>
<dbReference type="RefSeq" id="WP_154545178.1">
    <property type="nucleotide sequence ID" value="NZ_VUMY01000011.1"/>
</dbReference>
<keyword evidence="5" id="KW-0964">Secreted</keyword>
<evidence type="ECO:0000313" key="9">
    <source>
        <dbReference type="EMBL" id="MST49988.1"/>
    </source>
</evidence>
<dbReference type="PANTHER" id="PTHR30033:SF2">
    <property type="entry name" value="FLAGELLAR HOOK PROTEIN"/>
    <property type="match status" value="1"/>
</dbReference>
<keyword evidence="10" id="KW-1185">Reference proteome</keyword>
<feature type="domain" description="Flagellar hook-associated protein FlgK helical" evidence="8">
    <location>
        <begin position="101"/>
        <end position="272"/>
    </location>
</feature>
<organism evidence="9 10">
    <name type="scientific">Mobiluncus porci</name>
    <dbReference type="NCBI Taxonomy" id="2652278"/>
    <lineage>
        <taxon>Bacteria</taxon>
        <taxon>Bacillati</taxon>
        <taxon>Actinomycetota</taxon>
        <taxon>Actinomycetes</taxon>
        <taxon>Actinomycetales</taxon>
        <taxon>Actinomycetaceae</taxon>
        <taxon>Mobiluncus</taxon>
    </lineage>
</organism>
<evidence type="ECO:0000256" key="2">
    <source>
        <dbReference type="ARBA" id="ARBA00004613"/>
    </source>
</evidence>
<dbReference type="AlphaFoldDB" id="A0A7K0K3J2"/>
<protein>
    <recommendedName>
        <fullName evidence="4">Flagellar hook-associated protein 1</fullName>
    </recommendedName>
</protein>
<dbReference type="Pfam" id="PF06429">
    <property type="entry name" value="Flg_bbr_C"/>
    <property type="match status" value="1"/>
</dbReference>
<dbReference type="Pfam" id="PF22638">
    <property type="entry name" value="FlgK_D1"/>
    <property type="match status" value="1"/>
</dbReference>
<sequence length="677" mass="72216">MGSTFSSLNAGLTGLYAAQRLIEVSGQNINNQNTPGYTRQRVEQKALGIGSEPSVFAGSVPQGGGVEITGVRRLGDFFLDTKLRLETGRAAGTKQIDSSWSAIESAMDELGTMSVSNSLRDFYKAWGDVNNSSDNRGARATAIGNAEALVNQIATGYTHISDQWKNGRQQLDALVTDLNTAMDSVAALNDRIRKGTAIGANVNHLIDERDQLALHISELTGATVKEGYGVYTKDNAPSQAAIGTAYSDGTIEIMLAGNTMVGKDFANHFKAIGSVDMPGIDAAPRDIYQKAVDALGGNGKLTQTFIQHGIETQQYQAQVRVYEAGDSGPDGKTIDSRSKYFGQKYVAFYDMEKINDGQSVNDARMAGTEQIFGIGDFQHDEGPVRITWQYGGHQVVIEEGSIGGLMNNLRPAQLPGVSATLGNGGSWAEAGKLYNDLATNIATEVNNIHASSVTNKTKTLVTTQAAFQLLDPTTGKTEPAKMDGLGLNYPDGTAITGDTIQRNQFATDELFDAAVKDAQNKLEANNFGKSAIYTSVKEDGGDFFKFAAADNKLPAALRLQVAFKDPQKIAAGVEVSGIYDGSVALRIANQQDSPTSALNEWSKSVVDIGVHAKSAADNAQLAEQTRGIAEQQQKAQASVDMNEEVVNLIQGQHAYAGAARIMSTVNSMLETLINLGR</sequence>
<comment type="caution">
    <text evidence="9">The sequence shown here is derived from an EMBL/GenBank/DDBJ whole genome shotgun (WGS) entry which is preliminary data.</text>
</comment>
<dbReference type="EMBL" id="VUMY01000011">
    <property type="protein sequence ID" value="MST49988.1"/>
    <property type="molecule type" value="Genomic_DNA"/>
</dbReference>
<evidence type="ECO:0000256" key="5">
    <source>
        <dbReference type="ARBA" id="ARBA00022525"/>
    </source>
</evidence>
<comment type="similarity">
    <text evidence="3">Belongs to the flagella basal body rod proteins family.</text>
</comment>
<comment type="subcellular location">
    <subcellularLocation>
        <location evidence="1">Bacterial flagellum</location>
    </subcellularLocation>
    <subcellularLocation>
        <location evidence="2">Secreted</location>
    </subcellularLocation>
</comment>
<keyword evidence="9" id="KW-0282">Flagellum</keyword>
<dbReference type="GO" id="GO:0005576">
    <property type="term" value="C:extracellular region"/>
    <property type="evidence" value="ECO:0007669"/>
    <property type="project" value="UniProtKB-SubCell"/>
</dbReference>
<keyword evidence="6" id="KW-0975">Bacterial flagellum</keyword>
<evidence type="ECO:0000313" key="10">
    <source>
        <dbReference type="Proteomes" id="UP000442535"/>
    </source>
</evidence>
<evidence type="ECO:0000256" key="6">
    <source>
        <dbReference type="ARBA" id="ARBA00023143"/>
    </source>
</evidence>
<evidence type="ECO:0000256" key="1">
    <source>
        <dbReference type="ARBA" id="ARBA00004365"/>
    </source>
</evidence>
<dbReference type="GO" id="GO:0009424">
    <property type="term" value="C:bacterial-type flagellum hook"/>
    <property type="evidence" value="ECO:0007669"/>
    <property type="project" value="InterPro"/>
</dbReference>
<evidence type="ECO:0000256" key="4">
    <source>
        <dbReference type="ARBA" id="ARBA00016244"/>
    </source>
</evidence>
<gene>
    <name evidence="9" type="ORF">FYJ63_07035</name>
</gene>
<feature type="domain" description="Flagellar basal-body/hook protein C-terminal" evidence="7">
    <location>
        <begin position="639"/>
        <end position="675"/>
    </location>
</feature>
<evidence type="ECO:0000256" key="3">
    <source>
        <dbReference type="ARBA" id="ARBA00009677"/>
    </source>
</evidence>
<accession>A0A7K0K3J2</accession>
<dbReference type="SUPFAM" id="SSF64518">
    <property type="entry name" value="Phase 1 flagellin"/>
    <property type="match status" value="1"/>
</dbReference>
<evidence type="ECO:0000259" key="8">
    <source>
        <dbReference type="Pfam" id="PF22638"/>
    </source>
</evidence>
<dbReference type="InterPro" id="IPR053927">
    <property type="entry name" value="FlgK_helical"/>
</dbReference>
<dbReference type="Proteomes" id="UP000442535">
    <property type="component" value="Unassembled WGS sequence"/>
</dbReference>
<keyword evidence="9" id="KW-0969">Cilium</keyword>
<dbReference type="PANTHER" id="PTHR30033">
    <property type="entry name" value="FLAGELLAR HOOK-ASSOCIATED PROTEIN 1"/>
    <property type="match status" value="1"/>
</dbReference>
<dbReference type="InterPro" id="IPR002371">
    <property type="entry name" value="FlgK"/>
</dbReference>
<proteinExistence type="inferred from homology"/>